<organism evidence="4 5">
    <name type="scientific">Mytilus edulis</name>
    <name type="common">Blue mussel</name>
    <dbReference type="NCBI Taxonomy" id="6550"/>
    <lineage>
        <taxon>Eukaryota</taxon>
        <taxon>Metazoa</taxon>
        <taxon>Spiralia</taxon>
        <taxon>Lophotrochozoa</taxon>
        <taxon>Mollusca</taxon>
        <taxon>Bivalvia</taxon>
        <taxon>Autobranchia</taxon>
        <taxon>Pteriomorphia</taxon>
        <taxon>Mytilida</taxon>
        <taxon>Mytiloidea</taxon>
        <taxon>Mytilidae</taxon>
        <taxon>Mytilinae</taxon>
        <taxon>Mytilus</taxon>
    </lineage>
</organism>
<feature type="coiled-coil region" evidence="2">
    <location>
        <begin position="151"/>
        <end position="218"/>
    </location>
</feature>
<dbReference type="PROSITE" id="PS50119">
    <property type="entry name" value="ZF_BBOX"/>
    <property type="match status" value="1"/>
</dbReference>
<comment type="caution">
    <text evidence="4">The sequence shown here is derived from an EMBL/GenBank/DDBJ whole genome shotgun (WGS) entry which is preliminary data.</text>
</comment>
<dbReference type="Gene3D" id="3.30.160.60">
    <property type="entry name" value="Classic Zinc Finger"/>
    <property type="match status" value="1"/>
</dbReference>
<evidence type="ECO:0000256" key="1">
    <source>
        <dbReference type="PROSITE-ProRule" id="PRU00024"/>
    </source>
</evidence>
<keyword evidence="1" id="KW-0862">Zinc</keyword>
<sequence>MATSSLNCGVCDLRNISKLSAIWCTECDEGLCEGCQEHHSLSKGSRNHTVIPISEYRKLPSDVIKISQFCDKHNEKYIIYCKKHECPCCSSCIVQSHNRCDEIVKLDDVIKNAKTSNAFYEIEQTLVEVVENIGKIRQDRQKNQLTLSETRKQIEKEIAETRIAINNHIDKIQADIIKELCASEDKESRKIRQLLISLEEKQQEILSLQDSISDIKQNASDLQTFLSLKRIEKEVSGKDKFIRSISDSENLKEIVLSFTFNNAIQNLITDIQNFGKITVESKPSNIELTTRKHKQAQIIVAKLQSRSFEHINFKLQQTIDTRKYGNIHGTCLLPDGRIVFSSRGCGKGAIIVLIANGSLSFEVF</sequence>
<feature type="domain" description="B box-type" evidence="3">
    <location>
        <begin position="3"/>
        <end position="53"/>
    </location>
</feature>
<dbReference type="AlphaFoldDB" id="A0A8S3UU98"/>
<dbReference type="InterPro" id="IPR000315">
    <property type="entry name" value="Znf_B-box"/>
</dbReference>
<keyword evidence="2" id="KW-0175">Coiled coil</keyword>
<dbReference type="PANTHER" id="PTHR25462">
    <property type="entry name" value="BONUS, ISOFORM C-RELATED"/>
    <property type="match status" value="1"/>
</dbReference>
<accession>A0A8S3UU98</accession>
<dbReference type="OrthoDB" id="6129265at2759"/>
<dbReference type="Proteomes" id="UP000683360">
    <property type="component" value="Unassembled WGS sequence"/>
</dbReference>
<dbReference type="GO" id="GO:0008270">
    <property type="term" value="F:zinc ion binding"/>
    <property type="evidence" value="ECO:0007669"/>
    <property type="project" value="UniProtKB-KW"/>
</dbReference>
<reference evidence="4" key="1">
    <citation type="submission" date="2021-03" db="EMBL/GenBank/DDBJ databases">
        <authorList>
            <person name="Bekaert M."/>
        </authorList>
    </citation>
    <scope>NUCLEOTIDE SEQUENCE</scope>
</reference>
<evidence type="ECO:0000259" key="3">
    <source>
        <dbReference type="PROSITE" id="PS50119"/>
    </source>
</evidence>
<evidence type="ECO:0000256" key="2">
    <source>
        <dbReference type="SAM" id="Coils"/>
    </source>
</evidence>
<evidence type="ECO:0000313" key="5">
    <source>
        <dbReference type="Proteomes" id="UP000683360"/>
    </source>
</evidence>
<keyword evidence="1" id="KW-0863">Zinc-finger</keyword>
<dbReference type="InterPro" id="IPR047153">
    <property type="entry name" value="TRIM45/56/19-like"/>
</dbReference>
<dbReference type="CDD" id="cd19757">
    <property type="entry name" value="Bbox1"/>
    <property type="match status" value="1"/>
</dbReference>
<evidence type="ECO:0000313" key="4">
    <source>
        <dbReference type="EMBL" id="CAG2249096.1"/>
    </source>
</evidence>
<protein>
    <recommendedName>
        <fullName evidence="3">B box-type domain-containing protein</fullName>
    </recommendedName>
</protein>
<gene>
    <name evidence="4" type="ORF">MEDL_60889</name>
</gene>
<dbReference type="EMBL" id="CAJPWZ010002960">
    <property type="protein sequence ID" value="CAG2249096.1"/>
    <property type="molecule type" value="Genomic_DNA"/>
</dbReference>
<keyword evidence="5" id="KW-1185">Reference proteome</keyword>
<name>A0A8S3UU98_MYTED</name>
<keyword evidence="1" id="KW-0479">Metal-binding</keyword>
<dbReference type="CDD" id="cd19776">
    <property type="entry name" value="Bbox2_TRIM25_C-IV"/>
    <property type="match status" value="1"/>
</dbReference>
<dbReference type="SUPFAM" id="SSF57845">
    <property type="entry name" value="B-box zinc-binding domain"/>
    <property type="match status" value="1"/>
</dbReference>
<proteinExistence type="predicted"/>
<dbReference type="PANTHER" id="PTHR25462:SF296">
    <property type="entry name" value="MEIOTIC P26, ISOFORM F"/>
    <property type="match status" value="1"/>
</dbReference>